<dbReference type="Pfam" id="PF18276">
    <property type="entry name" value="TcA_TcB_BD"/>
    <property type="match status" value="1"/>
</dbReference>
<comment type="caution">
    <text evidence="2">The sequence shown here is derived from an EMBL/GenBank/DDBJ whole genome shotgun (WGS) entry which is preliminary data.</text>
</comment>
<dbReference type="AlphaFoldDB" id="A0A8K0R8Q5"/>
<organism evidence="2 3">
    <name type="scientific">Paraphoma chrysanthemicola</name>
    <dbReference type="NCBI Taxonomy" id="798071"/>
    <lineage>
        <taxon>Eukaryota</taxon>
        <taxon>Fungi</taxon>
        <taxon>Dikarya</taxon>
        <taxon>Ascomycota</taxon>
        <taxon>Pezizomycotina</taxon>
        <taxon>Dothideomycetes</taxon>
        <taxon>Pleosporomycetidae</taxon>
        <taxon>Pleosporales</taxon>
        <taxon>Pleosporineae</taxon>
        <taxon>Phaeosphaeriaceae</taxon>
        <taxon>Paraphoma</taxon>
    </lineage>
</organism>
<dbReference type="InterPro" id="IPR040840">
    <property type="entry name" value="TcA_TcB_BD"/>
</dbReference>
<evidence type="ECO:0000259" key="1">
    <source>
        <dbReference type="Pfam" id="PF18276"/>
    </source>
</evidence>
<sequence>MALVQLRELGSCDVLLPEVLFDMDFPGHYHSRIKSLTLPLPCIVGPCTSISCTLRLLGTEYRVSTTASSASDYLKTEEDDPRFRKPTTVPISSVAISSAQNDGGVFELNFKDDRYVPFEGAGAVSRWQLQLPTHFRSWDYGSLADIVFTMRYTSREGGERLTSTASGAVKTFIESVEAAGRNQGLFAVFDLRSEFATEWARAANPPTPDDAIQGRTMQLKNLQDRLPVFTRPKGQYQGSKVKAQDVWVLLSKDSWISGVSVKDESESETSLTSAEEMGGTVTWRYLGLSSKIGSWSLLFNGGSSSSVKKPQKGWMIVRYSLG</sequence>
<reference evidence="2" key="1">
    <citation type="journal article" date="2021" name="Nat. Commun.">
        <title>Genetic determinants of endophytism in the Arabidopsis root mycobiome.</title>
        <authorList>
            <person name="Mesny F."/>
            <person name="Miyauchi S."/>
            <person name="Thiergart T."/>
            <person name="Pickel B."/>
            <person name="Atanasova L."/>
            <person name="Karlsson M."/>
            <person name="Huettel B."/>
            <person name="Barry K.W."/>
            <person name="Haridas S."/>
            <person name="Chen C."/>
            <person name="Bauer D."/>
            <person name="Andreopoulos W."/>
            <person name="Pangilinan J."/>
            <person name="LaButti K."/>
            <person name="Riley R."/>
            <person name="Lipzen A."/>
            <person name="Clum A."/>
            <person name="Drula E."/>
            <person name="Henrissat B."/>
            <person name="Kohler A."/>
            <person name="Grigoriev I.V."/>
            <person name="Martin F.M."/>
            <person name="Hacquard S."/>
        </authorList>
    </citation>
    <scope>NUCLEOTIDE SEQUENCE</scope>
    <source>
        <strain evidence="2">MPI-SDFR-AT-0120</strain>
    </source>
</reference>
<proteinExistence type="predicted"/>
<name>A0A8K0R8Q5_9PLEO</name>
<dbReference type="EMBL" id="JAGMVJ010000007">
    <property type="protein sequence ID" value="KAH7089297.1"/>
    <property type="molecule type" value="Genomic_DNA"/>
</dbReference>
<keyword evidence="3" id="KW-1185">Reference proteome</keyword>
<accession>A0A8K0R8Q5</accession>
<dbReference type="OrthoDB" id="3798129at2759"/>
<protein>
    <recommendedName>
        <fullName evidence="1">Tc toxin complex TcA C-terminal TcB-binding domain-containing protein</fullName>
    </recommendedName>
</protein>
<feature type="domain" description="Tc toxin complex TcA C-terminal TcB-binding" evidence="1">
    <location>
        <begin position="2"/>
        <end position="154"/>
    </location>
</feature>
<gene>
    <name evidence="2" type="ORF">FB567DRAFT_578970</name>
</gene>
<evidence type="ECO:0000313" key="3">
    <source>
        <dbReference type="Proteomes" id="UP000813461"/>
    </source>
</evidence>
<dbReference type="Proteomes" id="UP000813461">
    <property type="component" value="Unassembled WGS sequence"/>
</dbReference>
<evidence type="ECO:0000313" key="2">
    <source>
        <dbReference type="EMBL" id="KAH7089297.1"/>
    </source>
</evidence>